<sequence>MAQAPQNFTDMFKNLGEQLKLPQVDVSKIMQHHQKNLDAMTRSWQAMASGATEIANKQRAIFEAAVKDVTEMAKEYKPGGSPQEIMAKQTEFAKKAMEAAIANTRDIAELVQKSSSEAFQIVQARMKESYEEIKASVEKKS</sequence>
<evidence type="ECO:0000313" key="2">
    <source>
        <dbReference type="EMBL" id="GEP58116.1"/>
    </source>
</evidence>
<comment type="caution">
    <text evidence="2">The sequence shown here is derived from an EMBL/GenBank/DDBJ whole genome shotgun (WGS) entry which is preliminary data.</text>
</comment>
<dbReference type="AlphaFoldDB" id="A0A512NGN6"/>
<dbReference type="InterPro" id="IPR010127">
    <property type="entry name" value="Phasin_subfam-1"/>
</dbReference>
<dbReference type="Pfam" id="PF09361">
    <property type="entry name" value="Phasin_2"/>
    <property type="match status" value="1"/>
</dbReference>
<dbReference type="Proteomes" id="UP000321058">
    <property type="component" value="Unassembled WGS sequence"/>
</dbReference>
<dbReference type="EMBL" id="BKAJ01000094">
    <property type="protein sequence ID" value="GEP58116.1"/>
    <property type="molecule type" value="Genomic_DNA"/>
</dbReference>
<dbReference type="InterPro" id="IPR018968">
    <property type="entry name" value="Phasin"/>
</dbReference>
<dbReference type="OrthoDB" id="9812006at2"/>
<organism evidence="2 3">
    <name type="scientific">Reyranella soli</name>
    <dbReference type="NCBI Taxonomy" id="1230389"/>
    <lineage>
        <taxon>Bacteria</taxon>
        <taxon>Pseudomonadati</taxon>
        <taxon>Pseudomonadota</taxon>
        <taxon>Alphaproteobacteria</taxon>
        <taxon>Hyphomicrobiales</taxon>
        <taxon>Reyranellaceae</taxon>
        <taxon>Reyranella</taxon>
    </lineage>
</organism>
<evidence type="ECO:0000313" key="3">
    <source>
        <dbReference type="Proteomes" id="UP000321058"/>
    </source>
</evidence>
<accession>A0A512NGN6</accession>
<reference evidence="2 3" key="1">
    <citation type="submission" date="2019-07" db="EMBL/GenBank/DDBJ databases">
        <title>Whole genome shotgun sequence of Reyranella soli NBRC 108950.</title>
        <authorList>
            <person name="Hosoyama A."/>
            <person name="Uohara A."/>
            <person name="Ohji S."/>
            <person name="Ichikawa N."/>
        </authorList>
    </citation>
    <scope>NUCLEOTIDE SEQUENCE [LARGE SCALE GENOMIC DNA]</scope>
    <source>
        <strain evidence="2 3">NBRC 108950</strain>
    </source>
</reference>
<protein>
    <submittedName>
        <fullName evidence="2">Phasin family protein</fullName>
    </submittedName>
</protein>
<keyword evidence="3" id="KW-1185">Reference proteome</keyword>
<dbReference type="RefSeq" id="WP_147153046.1">
    <property type="nucleotide sequence ID" value="NZ_BKAJ01000094.1"/>
</dbReference>
<evidence type="ECO:0000259" key="1">
    <source>
        <dbReference type="Pfam" id="PF09361"/>
    </source>
</evidence>
<dbReference type="NCBIfam" id="TIGR01841">
    <property type="entry name" value="phasin"/>
    <property type="match status" value="1"/>
</dbReference>
<feature type="domain" description="Phasin" evidence="1">
    <location>
        <begin position="28"/>
        <end position="126"/>
    </location>
</feature>
<proteinExistence type="predicted"/>
<name>A0A512NGN6_9HYPH</name>
<gene>
    <name evidence="2" type="ORF">RSO01_52820</name>
</gene>